<feature type="transmembrane region" description="Helical" evidence="6">
    <location>
        <begin position="422"/>
        <end position="441"/>
    </location>
</feature>
<feature type="transmembrane region" description="Helical" evidence="6">
    <location>
        <begin position="68"/>
        <end position="88"/>
    </location>
</feature>
<evidence type="ECO:0000256" key="3">
    <source>
        <dbReference type="ARBA" id="ARBA00022692"/>
    </source>
</evidence>
<dbReference type="Gene3D" id="1.20.1740.10">
    <property type="entry name" value="Amino acid/polyamine transporter I"/>
    <property type="match status" value="1"/>
</dbReference>
<keyword evidence="5 6" id="KW-0472">Membrane</keyword>
<evidence type="ECO:0000256" key="2">
    <source>
        <dbReference type="ARBA" id="ARBA00022448"/>
    </source>
</evidence>
<comment type="subcellular location">
    <subcellularLocation>
        <location evidence="1">Membrane</location>
        <topology evidence="1">Multi-pass membrane protein</topology>
    </subcellularLocation>
</comment>
<name>A0AA35CJ12_9FIRM</name>
<dbReference type="GO" id="GO:0022857">
    <property type="term" value="F:transmembrane transporter activity"/>
    <property type="evidence" value="ECO:0007669"/>
    <property type="project" value="InterPro"/>
</dbReference>
<feature type="transmembrane region" description="Helical" evidence="6">
    <location>
        <begin position="352"/>
        <end position="372"/>
    </location>
</feature>
<feature type="transmembrane region" description="Helical" evidence="6">
    <location>
        <begin position="306"/>
        <end position="331"/>
    </location>
</feature>
<evidence type="ECO:0000313" key="8">
    <source>
        <dbReference type="Proteomes" id="UP001163687"/>
    </source>
</evidence>
<evidence type="ECO:0000256" key="6">
    <source>
        <dbReference type="SAM" id="Phobius"/>
    </source>
</evidence>
<accession>A0AA35CJ12</accession>
<feature type="transmembrane region" description="Helical" evidence="6">
    <location>
        <begin position="447"/>
        <end position="465"/>
    </location>
</feature>
<dbReference type="RefSeq" id="WP_264844228.1">
    <property type="nucleotide sequence ID" value="NZ_AP025628.1"/>
</dbReference>
<feature type="transmembrane region" description="Helical" evidence="6">
    <location>
        <begin position="37"/>
        <end position="56"/>
    </location>
</feature>
<organism evidence="7 8">
    <name type="scientific">Caldinitratiruptor microaerophilus</name>
    <dbReference type="NCBI Taxonomy" id="671077"/>
    <lineage>
        <taxon>Bacteria</taxon>
        <taxon>Bacillati</taxon>
        <taxon>Bacillota</taxon>
        <taxon>Clostridia</taxon>
        <taxon>Eubacteriales</taxon>
        <taxon>Symbiobacteriaceae</taxon>
        <taxon>Caldinitratiruptor</taxon>
    </lineage>
</organism>
<sequence length="503" mass="55801">MSTVQREVEQLERDRRELHRYGYAQELFRDMGGFSNFAISFSIISILTGAVSLYGYGFTMGGPAVNGLGWPLVTFFTLFVAAAMAELASAIPTSGAIYHWSHVLGGRAWGWFAAWFNLVGQFTITAGIDWSVSLFLTPLLGLEETWGNFLAVYAVVLLSHGILKHYGIRVVARLNDLSAWWHMGGVALLVGALLIFAPKRDLSYLFETGFTTTSYPYWWAFLLGLLQAQWTYTGYDASAHVTEETINPRVRAAWGVYLAVAVSAFFGYVMLAAVTLAIRDPQAVAAATNPYITAIEQALGGVFGRAMLWIVTIAMWFCGLSSVTANSRMIFAFARDRGLPGHRWLGTVSRRYRTPAAAVWLAVVVAFLFAVYAEALPIITSISTIALYVSYGIPMALKLWARARGAWTSRNDGPWNLGPLSTLVNVLAILWILFISVLFVAPPNEKTGYTFAVVLAALVLYWVAVERHRFEGPRRLGTEDELERIERALEQESLWRRTGRVAT</sequence>
<evidence type="ECO:0000256" key="4">
    <source>
        <dbReference type="ARBA" id="ARBA00022989"/>
    </source>
</evidence>
<dbReference type="PANTHER" id="PTHR45649:SF26">
    <property type="entry name" value="OS04G0435100 PROTEIN"/>
    <property type="match status" value="1"/>
</dbReference>
<feature type="transmembrane region" description="Helical" evidence="6">
    <location>
        <begin position="109"/>
        <end position="128"/>
    </location>
</feature>
<dbReference type="Pfam" id="PF13520">
    <property type="entry name" value="AA_permease_2"/>
    <property type="match status" value="1"/>
</dbReference>
<dbReference type="PIRSF" id="PIRSF006060">
    <property type="entry name" value="AA_transporter"/>
    <property type="match status" value="1"/>
</dbReference>
<dbReference type="Proteomes" id="UP001163687">
    <property type="component" value="Chromosome"/>
</dbReference>
<dbReference type="GO" id="GO:0016020">
    <property type="term" value="C:membrane"/>
    <property type="evidence" value="ECO:0007669"/>
    <property type="project" value="UniProtKB-SubCell"/>
</dbReference>
<dbReference type="PANTHER" id="PTHR45649">
    <property type="entry name" value="AMINO-ACID PERMEASE BAT1"/>
    <property type="match status" value="1"/>
</dbReference>
<dbReference type="InterPro" id="IPR002293">
    <property type="entry name" value="AA/rel_permease1"/>
</dbReference>
<feature type="transmembrane region" description="Helical" evidence="6">
    <location>
        <begin position="148"/>
        <end position="167"/>
    </location>
</feature>
<feature type="transmembrane region" description="Helical" evidence="6">
    <location>
        <begin position="217"/>
        <end position="235"/>
    </location>
</feature>
<feature type="transmembrane region" description="Helical" evidence="6">
    <location>
        <begin position="256"/>
        <end position="278"/>
    </location>
</feature>
<keyword evidence="8" id="KW-1185">Reference proteome</keyword>
<dbReference type="EMBL" id="AP025628">
    <property type="protein sequence ID" value="BDG60164.1"/>
    <property type="molecule type" value="Genomic_DNA"/>
</dbReference>
<evidence type="ECO:0000256" key="1">
    <source>
        <dbReference type="ARBA" id="ARBA00004141"/>
    </source>
</evidence>
<keyword evidence="3 6" id="KW-0812">Transmembrane</keyword>
<evidence type="ECO:0000256" key="5">
    <source>
        <dbReference type="ARBA" id="ARBA00023136"/>
    </source>
</evidence>
<reference evidence="7" key="1">
    <citation type="submission" date="2022-03" db="EMBL/GenBank/DDBJ databases">
        <title>Complete genome sequence of Caldinitratiruptor microaerophilus.</title>
        <authorList>
            <person name="Mukaiyama R."/>
            <person name="Nishiyama T."/>
            <person name="Ueda K."/>
        </authorList>
    </citation>
    <scope>NUCLEOTIDE SEQUENCE</scope>
    <source>
        <strain evidence="7">JCM 16183</strain>
    </source>
</reference>
<evidence type="ECO:0000313" key="7">
    <source>
        <dbReference type="EMBL" id="BDG60164.1"/>
    </source>
</evidence>
<feature type="transmembrane region" description="Helical" evidence="6">
    <location>
        <begin position="378"/>
        <end position="401"/>
    </location>
</feature>
<dbReference type="AlphaFoldDB" id="A0AA35CJ12"/>
<keyword evidence="2" id="KW-0813">Transport</keyword>
<feature type="transmembrane region" description="Helical" evidence="6">
    <location>
        <begin position="179"/>
        <end position="197"/>
    </location>
</feature>
<protein>
    <submittedName>
        <fullName evidence="7">Amino acid transporter</fullName>
    </submittedName>
</protein>
<gene>
    <name evidence="7" type="ORF">caldi_12540</name>
</gene>
<keyword evidence="4 6" id="KW-1133">Transmembrane helix</keyword>
<proteinExistence type="predicted"/>
<dbReference type="KEGG" id="cmic:caldi_12540"/>